<dbReference type="PANTHER" id="PTHR42879">
    <property type="entry name" value="3-OXOACYL-(ACYL-CARRIER-PROTEIN) REDUCTASE"/>
    <property type="match status" value="1"/>
</dbReference>
<dbReference type="SUPFAM" id="SSF51735">
    <property type="entry name" value="NAD(P)-binding Rossmann-fold domains"/>
    <property type="match status" value="1"/>
</dbReference>
<dbReference type="PRINTS" id="PR00081">
    <property type="entry name" value="GDHRDH"/>
</dbReference>
<comment type="catalytic activity">
    <reaction evidence="6">
        <text>a (3R)-hydroxyacyl-[ACP] + NADP(+) = a 3-oxoacyl-[ACP] + NADPH + H(+)</text>
        <dbReference type="Rhea" id="RHEA:17397"/>
        <dbReference type="Rhea" id="RHEA-COMP:9916"/>
        <dbReference type="Rhea" id="RHEA-COMP:9945"/>
        <dbReference type="ChEBI" id="CHEBI:15378"/>
        <dbReference type="ChEBI" id="CHEBI:57783"/>
        <dbReference type="ChEBI" id="CHEBI:58349"/>
        <dbReference type="ChEBI" id="CHEBI:78776"/>
        <dbReference type="ChEBI" id="CHEBI:78827"/>
        <dbReference type="EC" id="1.1.1.100"/>
    </reaction>
    <physiologicalReaction direction="right-to-left" evidence="6">
        <dbReference type="Rhea" id="RHEA:17399"/>
    </physiologicalReaction>
</comment>
<dbReference type="AlphaFoldDB" id="A0A117IGT8"/>
<organism evidence="8 9">
    <name type="scientific">Mycolicibacterium fortuitum subsp. acetamidolyticum</name>
    <dbReference type="NCBI Taxonomy" id="144550"/>
    <lineage>
        <taxon>Bacteria</taxon>
        <taxon>Bacillati</taxon>
        <taxon>Actinomycetota</taxon>
        <taxon>Actinomycetes</taxon>
        <taxon>Mycobacteriales</taxon>
        <taxon>Mycobacteriaceae</taxon>
        <taxon>Mycolicibacterium</taxon>
    </lineage>
</organism>
<dbReference type="GO" id="GO:0004316">
    <property type="term" value="F:3-oxoacyl-[acyl-carrier-protein] reductase (NADPH) activity"/>
    <property type="evidence" value="ECO:0007669"/>
    <property type="project" value="UniProtKB-EC"/>
</dbReference>
<dbReference type="PROSITE" id="PS00061">
    <property type="entry name" value="ADH_SHORT"/>
    <property type="match status" value="1"/>
</dbReference>
<dbReference type="InterPro" id="IPR050259">
    <property type="entry name" value="SDR"/>
</dbReference>
<dbReference type="Gene3D" id="3.40.50.720">
    <property type="entry name" value="NAD(P)-binding Rossmann-like Domain"/>
    <property type="match status" value="1"/>
</dbReference>
<keyword evidence="3" id="KW-0134">Cell wall</keyword>
<proteinExistence type="inferred from homology"/>
<sequence length="272" mass="28377">MSPNADREEGPPDMTLQFDLSHRRVLITGAGQGVGRGLADAFAGAGATVLVNDLRVERAEAVAAELRDAGGDALAVPFDVTDYRAVTDAVDAAGPVDILVNNAGNAGAEGFAARMPFAESTPADWDPFLQVNLYGVLHCTRAVLPAMVERQWGRVVTIVSDAGRTGDASGAVYAAAKAGAAGLTRSIALENGRYGITANNIALGTMRTPLTEPLWGEMADSPQAKAILSRYPIRRPGLPEDVAYLAVLLASEHGSWITGQTLPVNGGYSFAM</sequence>
<dbReference type="EMBL" id="BCSZ01000076">
    <property type="protein sequence ID" value="GAT06276.1"/>
    <property type="molecule type" value="Genomic_DNA"/>
</dbReference>
<dbReference type="PANTHER" id="PTHR42879:SF2">
    <property type="entry name" value="3-OXOACYL-[ACYL-CARRIER-PROTEIN] REDUCTASE FABG"/>
    <property type="match status" value="1"/>
</dbReference>
<comment type="subcellular location">
    <subcellularLocation>
        <location evidence="1">Secreted</location>
        <location evidence="1">Cell wall</location>
    </subcellularLocation>
</comment>
<comment type="similarity">
    <text evidence="2 7">Belongs to the short-chain dehydrogenases/reductases (SDR) family.</text>
</comment>
<evidence type="ECO:0000256" key="4">
    <source>
        <dbReference type="ARBA" id="ARBA00023002"/>
    </source>
</evidence>
<keyword evidence="4" id="KW-0560">Oxidoreductase</keyword>
<name>A0A117IGT8_MYCFO</name>
<dbReference type="InterPro" id="IPR020904">
    <property type="entry name" value="Sc_DH/Rdtase_CS"/>
</dbReference>
<evidence type="ECO:0000256" key="7">
    <source>
        <dbReference type="RuleBase" id="RU000363"/>
    </source>
</evidence>
<dbReference type="FunFam" id="3.40.50.720:FF:000084">
    <property type="entry name" value="Short-chain dehydrogenase reductase"/>
    <property type="match status" value="1"/>
</dbReference>
<protein>
    <recommendedName>
        <fullName evidence="5">3-oxoacyl-[acyl-carrier-protein] reductase MabA</fullName>
    </recommendedName>
</protein>
<dbReference type="Proteomes" id="UP000069705">
    <property type="component" value="Unassembled WGS sequence"/>
</dbReference>
<dbReference type="GO" id="GO:0032787">
    <property type="term" value="P:monocarboxylic acid metabolic process"/>
    <property type="evidence" value="ECO:0007669"/>
    <property type="project" value="UniProtKB-ARBA"/>
</dbReference>
<dbReference type="Pfam" id="PF00106">
    <property type="entry name" value="adh_short"/>
    <property type="match status" value="1"/>
</dbReference>
<reference evidence="8 9" key="1">
    <citation type="journal article" date="2016" name="Genome Announc.">
        <title>Draft Genome Sequences of Five Rapidly Growing Mycobacterium Species, M. thermoresistibile, M. fortuitum subsp. acetamidolyticum, M. canariasense, M. brisbanense, and M. novocastrense.</title>
        <authorList>
            <person name="Katahira K."/>
            <person name="Ogura Y."/>
            <person name="Gotoh Y."/>
            <person name="Hayashi T."/>
        </authorList>
    </citation>
    <scope>NUCLEOTIDE SEQUENCE [LARGE SCALE GENOMIC DNA]</scope>
    <source>
        <strain evidence="8 9">JCM6368</strain>
    </source>
</reference>
<evidence type="ECO:0000313" key="8">
    <source>
        <dbReference type="EMBL" id="GAT06276.1"/>
    </source>
</evidence>
<dbReference type="InterPro" id="IPR036291">
    <property type="entry name" value="NAD(P)-bd_dom_sf"/>
</dbReference>
<evidence type="ECO:0000256" key="1">
    <source>
        <dbReference type="ARBA" id="ARBA00004191"/>
    </source>
</evidence>
<evidence type="ECO:0000256" key="6">
    <source>
        <dbReference type="ARBA" id="ARBA00047400"/>
    </source>
</evidence>
<evidence type="ECO:0000256" key="5">
    <source>
        <dbReference type="ARBA" id="ARBA00040781"/>
    </source>
</evidence>
<reference evidence="9" key="2">
    <citation type="submission" date="2016-02" db="EMBL/GenBank/DDBJ databases">
        <title>Draft genome sequence of five rapidly growing Mycobacterium species.</title>
        <authorList>
            <person name="Katahira K."/>
            <person name="Gotou Y."/>
            <person name="Iida K."/>
            <person name="Ogura Y."/>
            <person name="Hayashi T."/>
        </authorList>
    </citation>
    <scope>NUCLEOTIDE SEQUENCE [LARGE SCALE GENOMIC DNA]</scope>
    <source>
        <strain evidence="9">JCM6368</strain>
    </source>
</reference>
<evidence type="ECO:0000256" key="3">
    <source>
        <dbReference type="ARBA" id="ARBA00022512"/>
    </source>
</evidence>
<accession>A0A117IGT8</accession>
<keyword evidence="3" id="KW-0964">Secreted</keyword>
<comment type="caution">
    <text evidence="8">The sequence shown here is derived from an EMBL/GenBank/DDBJ whole genome shotgun (WGS) entry which is preliminary data.</text>
</comment>
<dbReference type="PRINTS" id="PR00080">
    <property type="entry name" value="SDRFAMILY"/>
</dbReference>
<dbReference type="InterPro" id="IPR002347">
    <property type="entry name" value="SDR_fam"/>
</dbReference>
<evidence type="ECO:0000313" key="9">
    <source>
        <dbReference type="Proteomes" id="UP000069705"/>
    </source>
</evidence>
<gene>
    <name evidence="8" type="ORF">RMCFA_6387</name>
</gene>
<evidence type="ECO:0000256" key="2">
    <source>
        <dbReference type="ARBA" id="ARBA00006484"/>
    </source>
</evidence>